<evidence type="ECO:0000256" key="1">
    <source>
        <dbReference type="SAM" id="MobiDB-lite"/>
    </source>
</evidence>
<keyword evidence="3" id="KW-1185">Reference proteome</keyword>
<proteinExistence type="predicted"/>
<accession>A0A9J6E344</accession>
<dbReference type="Proteomes" id="UP000821866">
    <property type="component" value="Chromosome 4"/>
</dbReference>
<feature type="compositionally biased region" description="Basic residues" evidence="1">
    <location>
        <begin position="114"/>
        <end position="132"/>
    </location>
</feature>
<organism evidence="2 3">
    <name type="scientific">Rhipicephalus microplus</name>
    <name type="common">Cattle tick</name>
    <name type="synonym">Boophilus microplus</name>
    <dbReference type="NCBI Taxonomy" id="6941"/>
    <lineage>
        <taxon>Eukaryota</taxon>
        <taxon>Metazoa</taxon>
        <taxon>Ecdysozoa</taxon>
        <taxon>Arthropoda</taxon>
        <taxon>Chelicerata</taxon>
        <taxon>Arachnida</taxon>
        <taxon>Acari</taxon>
        <taxon>Parasitiformes</taxon>
        <taxon>Ixodida</taxon>
        <taxon>Ixodoidea</taxon>
        <taxon>Ixodidae</taxon>
        <taxon>Rhipicephalinae</taxon>
        <taxon>Rhipicephalus</taxon>
        <taxon>Boophilus</taxon>
    </lineage>
</organism>
<name>A0A9J6E344_RHIMP</name>
<gene>
    <name evidence="2" type="ORF">HPB51_020489</name>
</gene>
<evidence type="ECO:0000313" key="2">
    <source>
        <dbReference type="EMBL" id="KAH8028911.1"/>
    </source>
</evidence>
<dbReference type="VEuPathDB" id="VectorBase:LOC119164897"/>
<feature type="compositionally biased region" description="Basic residues" evidence="1">
    <location>
        <begin position="140"/>
        <end position="149"/>
    </location>
</feature>
<dbReference type="EMBL" id="JABSTU010000006">
    <property type="protein sequence ID" value="KAH8028911.1"/>
    <property type="molecule type" value="Genomic_DNA"/>
</dbReference>
<comment type="caution">
    <text evidence="2">The sequence shown here is derived from an EMBL/GenBank/DDBJ whole genome shotgun (WGS) entry which is preliminary data.</text>
</comment>
<sequence>MPLTPINRQLQVITIGDRHHEVNAYEMAPDNTVKGIIKGIPLEEDAKSIHTSTVHARSTHQCSLHCKLCEGAHMTADSNCRARYKTPYIVTKRQWERRRANEEAEATATNYSHSKPRSRSRTPSRSHSRSRSRTPGARKQQQRRSRSRTSGRTPTRDAKATDSAQVHAKDELIQKLLSAVHSETDQQAMQETQEELIEDGEVEGPDTKRGPAISLKWSVRPKRTCAATGDTKVKALEARVSSLEETITATITCTIKQSLESIYLRLSRLEAANSPQVTLHSEAAPHM</sequence>
<dbReference type="AlphaFoldDB" id="A0A9J6E344"/>
<feature type="region of interest" description="Disordered" evidence="1">
    <location>
        <begin position="96"/>
        <end position="167"/>
    </location>
</feature>
<reference evidence="2" key="2">
    <citation type="submission" date="2021-09" db="EMBL/GenBank/DDBJ databases">
        <authorList>
            <person name="Jia N."/>
            <person name="Wang J."/>
            <person name="Shi W."/>
            <person name="Du L."/>
            <person name="Sun Y."/>
            <person name="Zhan W."/>
            <person name="Jiang J."/>
            <person name="Wang Q."/>
            <person name="Zhang B."/>
            <person name="Ji P."/>
            <person name="Sakyi L.B."/>
            <person name="Cui X."/>
            <person name="Yuan T."/>
            <person name="Jiang B."/>
            <person name="Yang W."/>
            <person name="Lam T.T.-Y."/>
            <person name="Chang Q."/>
            <person name="Ding S."/>
            <person name="Wang X."/>
            <person name="Zhu J."/>
            <person name="Ruan X."/>
            <person name="Zhao L."/>
            <person name="Wei J."/>
            <person name="Que T."/>
            <person name="Du C."/>
            <person name="Cheng J."/>
            <person name="Dai P."/>
            <person name="Han X."/>
            <person name="Huang E."/>
            <person name="Gao Y."/>
            <person name="Liu J."/>
            <person name="Shao H."/>
            <person name="Ye R."/>
            <person name="Li L."/>
            <person name="Wei W."/>
            <person name="Wang X."/>
            <person name="Wang C."/>
            <person name="Huo Q."/>
            <person name="Li W."/>
            <person name="Guo W."/>
            <person name="Chen H."/>
            <person name="Chen S."/>
            <person name="Zhou L."/>
            <person name="Zhou L."/>
            <person name="Ni X."/>
            <person name="Tian J."/>
            <person name="Zhou Y."/>
            <person name="Sheng Y."/>
            <person name="Liu T."/>
            <person name="Pan Y."/>
            <person name="Xia L."/>
            <person name="Li J."/>
            <person name="Zhao F."/>
            <person name="Cao W."/>
        </authorList>
    </citation>
    <scope>NUCLEOTIDE SEQUENCE</scope>
    <source>
        <strain evidence="2">Rmic-2018</strain>
        <tissue evidence="2">Larvae</tissue>
    </source>
</reference>
<evidence type="ECO:0000313" key="3">
    <source>
        <dbReference type="Proteomes" id="UP000821866"/>
    </source>
</evidence>
<protein>
    <submittedName>
        <fullName evidence="2">Uncharacterized protein</fullName>
    </submittedName>
</protein>
<reference evidence="2" key="1">
    <citation type="journal article" date="2020" name="Cell">
        <title>Large-Scale Comparative Analyses of Tick Genomes Elucidate Their Genetic Diversity and Vector Capacities.</title>
        <authorList>
            <consortium name="Tick Genome and Microbiome Consortium (TIGMIC)"/>
            <person name="Jia N."/>
            <person name="Wang J."/>
            <person name="Shi W."/>
            <person name="Du L."/>
            <person name="Sun Y."/>
            <person name="Zhan W."/>
            <person name="Jiang J.F."/>
            <person name="Wang Q."/>
            <person name="Zhang B."/>
            <person name="Ji P."/>
            <person name="Bell-Sakyi L."/>
            <person name="Cui X.M."/>
            <person name="Yuan T.T."/>
            <person name="Jiang B.G."/>
            <person name="Yang W.F."/>
            <person name="Lam T.T."/>
            <person name="Chang Q.C."/>
            <person name="Ding S.J."/>
            <person name="Wang X.J."/>
            <person name="Zhu J.G."/>
            <person name="Ruan X.D."/>
            <person name="Zhao L."/>
            <person name="Wei J.T."/>
            <person name="Ye R.Z."/>
            <person name="Que T.C."/>
            <person name="Du C.H."/>
            <person name="Zhou Y.H."/>
            <person name="Cheng J.X."/>
            <person name="Dai P.F."/>
            <person name="Guo W.B."/>
            <person name="Han X.H."/>
            <person name="Huang E.J."/>
            <person name="Li L.F."/>
            <person name="Wei W."/>
            <person name="Gao Y.C."/>
            <person name="Liu J.Z."/>
            <person name="Shao H.Z."/>
            <person name="Wang X."/>
            <person name="Wang C.C."/>
            <person name="Yang T.C."/>
            <person name="Huo Q.B."/>
            <person name="Li W."/>
            <person name="Chen H.Y."/>
            <person name="Chen S.E."/>
            <person name="Zhou L.G."/>
            <person name="Ni X.B."/>
            <person name="Tian J.H."/>
            <person name="Sheng Y."/>
            <person name="Liu T."/>
            <person name="Pan Y.S."/>
            <person name="Xia L.Y."/>
            <person name="Li J."/>
            <person name="Zhao F."/>
            <person name="Cao W.C."/>
        </authorList>
    </citation>
    <scope>NUCLEOTIDE SEQUENCE</scope>
    <source>
        <strain evidence="2">Rmic-2018</strain>
    </source>
</reference>